<dbReference type="RefSeq" id="WP_344827872.1">
    <property type="nucleotide sequence ID" value="NZ_BAABEZ010000024.1"/>
</dbReference>
<sequence>MQQMIKVGLVEDQILFREGIKAILGNWQDISVVFESADGYSVPGKLEQCAELPDVMLVDLSLPSSGHTEYNGRQLTEYLIRVYPAMKVIILSVHDDENFINQLIECGAHAYLVKDTDPYEVYDAIVSVFHRGSYINERTLNAIRRNMGKKHTAKRPLTTITRREEEVLKLVCQQHTAEEIAQILFLSVKTVNGHRNALLQKTGSRNVTGLVLFAIRHHIIAPV</sequence>
<accession>A0ABP8N2A6</accession>
<proteinExistence type="predicted"/>
<dbReference type="InterPro" id="IPR000792">
    <property type="entry name" value="Tscrpt_reg_LuxR_C"/>
</dbReference>
<evidence type="ECO:0000313" key="7">
    <source>
        <dbReference type="Proteomes" id="UP001501410"/>
    </source>
</evidence>
<dbReference type="Pfam" id="PF00196">
    <property type="entry name" value="GerE"/>
    <property type="match status" value="1"/>
</dbReference>
<feature type="domain" description="Response regulatory" evidence="5">
    <location>
        <begin position="6"/>
        <end position="129"/>
    </location>
</feature>
<keyword evidence="7" id="KW-1185">Reference proteome</keyword>
<feature type="domain" description="HTH luxR-type" evidence="4">
    <location>
        <begin position="153"/>
        <end position="218"/>
    </location>
</feature>
<dbReference type="InterPro" id="IPR016032">
    <property type="entry name" value="Sig_transdc_resp-reg_C-effctor"/>
</dbReference>
<dbReference type="InterPro" id="IPR011006">
    <property type="entry name" value="CheY-like_superfamily"/>
</dbReference>
<dbReference type="Pfam" id="PF00072">
    <property type="entry name" value="Response_reg"/>
    <property type="match status" value="1"/>
</dbReference>
<dbReference type="PANTHER" id="PTHR43214">
    <property type="entry name" value="TWO-COMPONENT RESPONSE REGULATOR"/>
    <property type="match status" value="1"/>
</dbReference>
<evidence type="ECO:0000256" key="2">
    <source>
        <dbReference type="ARBA" id="ARBA00023125"/>
    </source>
</evidence>
<dbReference type="PROSITE" id="PS50110">
    <property type="entry name" value="RESPONSE_REGULATORY"/>
    <property type="match status" value="1"/>
</dbReference>
<dbReference type="SUPFAM" id="SSF52172">
    <property type="entry name" value="CheY-like"/>
    <property type="match status" value="1"/>
</dbReference>
<dbReference type="PRINTS" id="PR00038">
    <property type="entry name" value="HTHLUXR"/>
</dbReference>
<dbReference type="CDD" id="cd17535">
    <property type="entry name" value="REC_NarL-like"/>
    <property type="match status" value="1"/>
</dbReference>
<name>A0ABP8N2A6_9BACT</name>
<evidence type="ECO:0000259" key="4">
    <source>
        <dbReference type="PROSITE" id="PS50043"/>
    </source>
</evidence>
<dbReference type="EMBL" id="BAABEZ010000024">
    <property type="protein sequence ID" value="GAA4458008.1"/>
    <property type="molecule type" value="Genomic_DNA"/>
</dbReference>
<dbReference type="InterPro" id="IPR039420">
    <property type="entry name" value="WalR-like"/>
</dbReference>
<keyword evidence="1 3" id="KW-0597">Phosphoprotein</keyword>
<dbReference type="PANTHER" id="PTHR43214:SF43">
    <property type="entry name" value="TWO-COMPONENT RESPONSE REGULATOR"/>
    <property type="match status" value="1"/>
</dbReference>
<dbReference type="InterPro" id="IPR001789">
    <property type="entry name" value="Sig_transdc_resp-reg_receiver"/>
</dbReference>
<dbReference type="PROSITE" id="PS50043">
    <property type="entry name" value="HTH_LUXR_2"/>
    <property type="match status" value="1"/>
</dbReference>
<evidence type="ECO:0000256" key="1">
    <source>
        <dbReference type="ARBA" id="ARBA00022553"/>
    </source>
</evidence>
<protein>
    <submittedName>
        <fullName evidence="6">Two-component system response regulator DegU</fullName>
    </submittedName>
</protein>
<keyword evidence="2" id="KW-0238">DNA-binding</keyword>
<gene>
    <name evidence="6" type="primary">degU</name>
    <name evidence="6" type="ORF">GCM10023092_25610</name>
</gene>
<feature type="modified residue" description="4-aspartylphosphate" evidence="3">
    <location>
        <position position="59"/>
    </location>
</feature>
<organism evidence="6 7">
    <name type="scientific">Rurimicrobium arvi</name>
    <dbReference type="NCBI Taxonomy" id="2049916"/>
    <lineage>
        <taxon>Bacteria</taxon>
        <taxon>Pseudomonadati</taxon>
        <taxon>Bacteroidota</taxon>
        <taxon>Chitinophagia</taxon>
        <taxon>Chitinophagales</taxon>
        <taxon>Chitinophagaceae</taxon>
        <taxon>Rurimicrobium</taxon>
    </lineage>
</organism>
<dbReference type="CDD" id="cd06170">
    <property type="entry name" value="LuxR_C_like"/>
    <property type="match status" value="1"/>
</dbReference>
<evidence type="ECO:0000259" key="5">
    <source>
        <dbReference type="PROSITE" id="PS50110"/>
    </source>
</evidence>
<reference evidence="7" key="1">
    <citation type="journal article" date="2019" name="Int. J. Syst. Evol. Microbiol.">
        <title>The Global Catalogue of Microorganisms (GCM) 10K type strain sequencing project: providing services to taxonomists for standard genome sequencing and annotation.</title>
        <authorList>
            <consortium name="The Broad Institute Genomics Platform"/>
            <consortium name="The Broad Institute Genome Sequencing Center for Infectious Disease"/>
            <person name="Wu L."/>
            <person name="Ma J."/>
        </authorList>
    </citation>
    <scope>NUCLEOTIDE SEQUENCE [LARGE SCALE GENOMIC DNA]</scope>
    <source>
        <strain evidence="7">JCM 31921</strain>
    </source>
</reference>
<dbReference type="InterPro" id="IPR058245">
    <property type="entry name" value="NreC/VraR/RcsB-like_REC"/>
</dbReference>
<comment type="caution">
    <text evidence="6">The sequence shown here is derived from an EMBL/GenBank/DDBJ whole genome shotgun (WGS) entry which is preliminary data.</text>
</comment>
<dbReference type="SMART" id="SM00448">
    <property type="entry name" value="REC"/>
    <property type="match status" value="1"/>
</dbReference>
<evidence type="ECO:0000313" key="6">
    <source>
        <dbReference type="EMBL" id="GAA4458008.1"/>
    </source>
</evidence>
<evidence type="ECO:0000256" key="3">
    <source>
        <dbReference type="PROSITE-ProRule" id="PRU00169"/>
    </source>
</evidence>
<dbReference type="Proteomes" id="UP001501410">
    <property type="component" value="Unassembled WGS sequence"/>
</dbReference>
<dbReference type="Gene3D" id="3.40.50.2300">
    <property type="match status" value="1"/>
</dbReference>
<dbReference type="SUPFAM" id="SSF46894">
    <property type="entry name" value="C-terminal effector domain of the bipartite response regulators"/>
    <property type="match status" value="1"/>
</dbReference>
<dbReference type="SMART" id="SM00421">
    <property type="entry name" value="HTH_LUXR"/>
    <property type="match status" value="1"/>
</dbReference>